<dbReference type="Proteomes" id="UP000095282">
    <property type="component" value="Unplaced"/>
</dbReference>
<dbReference type="WBParaSite" id="Csp11.Scaffold628.g7167.t1">
    <property type="protein sequence ID" value="Csp11.Scaffold628.g7167.t1"/>
    <property type="gene ID" value="Csp11.Scaffold628.g7167"/>
</dbReference>
<feature type="region of interest" description="Disordered" evidence="1">
    <location>
        <begin position="198"/>
        <end position="237"/>
    </location>
</feature>
<evidence type="ECO:0000256" key="1">
    <source>
        <dbReference type="SAM" id="MobiDB-lite"/>
    </source>
</evidence>
<protein>
    <submittedName>
        <fullName evidence="3">HSF_DOMAIN domain-containing protein</fullName>
    </submittedName>
</protein>
<sequence length="237" mass="26705">MSSQQDSTVPRVDMDPHFKGVNPLTGCFKCGCSPNTRFWWSPEHDFILISHLENEIQIKGFAEKFNVDDIYNQLSQKIDEYSWPCAYQKGRLLKFSTSTVLVHSVPDADCTNSKQFFLLKLLEENRIHSAAQQENDSDHMMPLQPPTATHQLPEFPNQLGFVQAAPAVNETNQPIQPTATPNSLQYLANRRDINFDVNNGLVDSVQPPTAGLPNNTPSSSNQELEWPNATEHPLEDN</sequence>
<evidence type="ECO:0000313" key="3">
    <source>
        <dbReference type="WBParaSite" id="Csp11.Scaffold628.g7167.t1"/>
    </source>
</evidence>
<dbReference type="AlphaFoldDB" id="A0A1I7TLQ4"/>
<accession>A0A1I7TLQ4</accession>
<reference evidence="3" key="1">
    <citation type="submission" date="2016-11" db="UniProtKB">
        <authorList>
            <consortium name="WormBaseParasite"/>
        </authorList>
    </citation>
    <scope>IDENTIFICATION</scope>
</reference>
<name>A0A1I7TLQ4_9PELO</name>
<proteinExistence type="predicted"/>
<evidence type="ECO:0000313" key="2">
    <source>
        <dbReference type="Proteomes" id="UP000095282"/>
    </source>
</evidence>
<organism evidence="2 3">
    <name type="scientific">Caenorhabditis tropicalis</name>
    <dbReference type="NCBI Taxonomy" id="1561998"/>
    <lineage>
        <taxon>Eukaryota</taxon>
        <taxon>Metazoa</taxon>
        <taxon>Ecdysozoa</taxon>
        <taxon>Nematoda</taxon>
        <taxon>Chromadorea</taxon>
        <taxon>Rhabditida</taxon>
        <taxon>Rhabditina</taxon>
        <taxon>Rhabditomorpha</taxon>
        <taxon>Rhabditoidea</taxon>
        <taxon>Rhabditidae</taxon>
        <taxon>Peloderinae</taxon>
        <taxon>Caenorhabditis</taxon>
    </lineage>
</organism>
<feature type="compositionally biased region" description="Polar residues" evidence="1">
    <location>
        <begin position="212"/>
        <end position="223"/>
    </location>
</feature>
<keyword evidence="2" id="KW-1185">Reference proteome</keyword>